<dbReference type="GO" id="GO:0004674">
    <property type="term" value="F:protein serine/threonine kinase activity"/>
    <property type="evidence" value="ECO:0007669"/>
    <property type="project" value="UniProtKB-EC"/>
</dbReference>
<dbReference type="PROSITE" id="PS00108">
    <property type="entry name" value="PROTEIN_KINASE_ST"/>
    <property type="match status" value="1"/>
</dbReference>
<dbReference type="Pfam" id="PF00069">
    <property type="entry name" value="Pkinase"/>
    <property type="match status" value="1"/>
</dbReference>
<name>A0A7R8CK53_LEPSM</name>
<keyword evidence="4" id="KW-1185">Reference proteome</keyword>
<dbReference type="EMBL" id="HG994593">
    <property type="protein sequence ID" value="CAF2844117.1"/>
    <property type="molecule type" value="Genomic_DNA"/>
</dbReference>
<dbReference type="InterPro" id="IPR011009">
    <property type="entry name" value="Kinase-like_dom_sf"/>
</dbReference>
<protein>
    <recommendedName>
        <fullName evidence="1">non-specific serine/threonine protein kinase</fullName>
        <ecNumber evidence="1">2.7.11.1</ecNumber>
    </recommendedName>
</protein>
<dbReference type="SUPFAM" id="SSF56112">
    <property type="entry name" value="Protein kinase-like (PK-like)"/>
    <property type="match status" value="1"/>
</dbReference>
<dbReference type="CDD" id="cd14016">
    <property type="entry name" value="STKc_CK1"/>
    <property type="match status" value="1"/>
</dbReference>
<evidence type="ECO:0000313" key="4">
    <source>
        <dbReference type="Proteomes" id="UP000675881"/>
    </source>
</evidence>
<feature type="domain" description="Protein kinase" evidence="2">
    <location>
        <begin position="44"/>
        <end position="408"/>
    </location>
</feature>
<dbReference type="AlphaFoldDB" id="A0A7R8CK53"/>
<dbReference type="InterPro" id="IPR000719">
    <property type="entry name" value="Prot_kinase_dom"/>
</dbReference>
<dbReference type="EC" id="2.7.11.1" evidence="1"/>
<reference evidence="3" key="1">
    <citation type="submission" date="2021-02" db="EMBL/GenBank/DDBJ databases">
        <authorList>
            <person name="Bekaert M."/>
        </authorList>
    </citation>
    <scope>NUCLEOTIDE SEQUENCE</scope>
    <source>
        <strain evidence="3">IoA-00</strain>
    </source>
</reference>
<dbReference type="InterPro" id="IPR008271">
    <property type="entry name" value="Ser/Thr_kinase_AS"/>
</dbReference>
<evidence type="ECO:0000259" key="2">
    <source>
        <dbReference type="PROSITE" id="PS50011"/>
    </source>
</evidence>
<gene>
    <name evidence="3" type="ORF">LSAA_5119</name>
</gene>
<sequence>MDKNESSNSPKRRWKKLFAVRKFISLANTQSAKAPAQQLIFNKFCVGRKIANGSFGQIRLGICIANKKTVAIKLEHQQAKMPMLFFEYRFYQVLIDEIGFPKIYHYGSFGRYNALVMELLGPNLEELFIACNRSFSLSTILQIGIQLITRMEVIHSHGIIYRDVKPENIVVGRSCNFKSNQIHIVDFGLAKKYIDPETQRHIAYAENKLLTGTVRYMSINAQHGKEQRNLPWQGIVLENITKKYQIIGLIKEETSTVKLGKDFPWEFTVFLQYCRSLKFSQTPDYNYLRNLFRNCLKRLELQEDSIFDWMIPIAENWKIGQNEQIQEDGGEKKIDHTPTRAYINFRQISHSPYETTSLNLPEVNLIPKFKNLPPSLDDFFHLKSNVKKDRKKSKLSKEDHKKVLHDFLLVKENICEQLPECDPNVKPETSIKRPIPKIVIDHYQSHEEVCPDGEGANLKPFNVAASSTYPTKQTTIYNDISWSNFSQRTITTYSCLYDGTLTNAKRKVQTFLKKTQRFSLCTATTNLPTSSSDDESILEKHINIKNGLSHRKLKNAHLDFVPIKDAKVGDVKALLNHVYLPYSLTFYGNFRGIGEDSERV</sequence>
<dbReference type="InterPro" id="IPR050235">
    <property type="entry name" value="CK1_Ser-Thr_kinase"/>
</dbReference>
<dbReference type="SMART" id="SM00220">
    <property type="entry name" value="S_TKc"/>
    <property type="match status" value="1"/>
</dbReference>
<proteinExistence type="predicted"/>
<dbReference type="Proteomes" id="UP000675881">
    <property type="component" value="Chromosome 14"/>
</dbReference>
<dbReference type="GO" id="GO:0005524">
    <property type="term" value="F:ATP binding"/>
    <property type="evidence" value="ECO:0007669"/>
    <property type="project" value="InterPro"/>
</dbReference>
<organism evidence="3 4">
    <name type="scientific">Lepeophtheirus salmonis</name>
    <name type="common">Salmon louse</name>
    <name type="synonym">Caligus salmonis</name>
    <dbReference type="NCBI Taxonomy" id="72036"/>
    <lineage>
        <taxon>Eukaryota</taxon>
        <taxon>Metazoa</taxon>
        <taxon>Ecdysozoa</taxon>
        <taxon>Arthropoda</taxon>
        <taxon>Crustacea</taxon>
        <taxon>Multicrustacea</taxon>
        <taxon>Hexanauplia</taxon>
        <taxon>Copepoda</taxon>
        <taxon>Siphonostomatoida</taxon>
        <taxon>Caligidae</taxon>
        <taxon>Lepeophtheirus</taxon>
    </lineage>
</organism>
<dbReference type="PROSITE" id="PS50011">
    <property type="entry name" value="PROTEIN_KINASE_DOM"/>
    <property type="match status" value="1"/>
</dbReference>
<dbReference type="OrthoDB" id="6378140at2759"/>
<dbReference type="Gene3D" id="1.10.510.10">
    <property type="entry name" value="Transferase(Phosphotransferase) domain 1"/>
    <property type="match status" value="1"/>
</dbReference>
<evidence type="ECO:0000313" key="3">
    <source>
        <dbReference type="EMBL" id="CAF2844117.1"/>
    </source>
</evidence>
<accession>A0A7R8CK53</accession>
<keyword evidence="3" id="KW-0808">Transferase</keyword>
<evidence type="ECO:0000256" key="1">
    <source>
        <dbReference type="ARBA" id="ARBA00012513"/>
    </source>
</evidence>
<dbReference type="PANTHER" id="PTHR11909">
    <property type="entry name" value="CASEIN KINASE-RELATED"/>
    <property type="match status" value="1"/>
</dbReference>